<dbReference type="Proteomes" id="UP001153555">
    <property type="component" value="Unassembled WGS sequence"/>
</dbReference>
<proteinExistence type="predicted"/>
<dbReference type="OrthoDB" id="1724568at2759"/>
<reference evidence="1" key="1">
    <citation type="submission" date="2019-12" db="EMBL/GenBank/DDBJ databases">
        <authorList>
            <person name="Scholes J."/>
        </authorList>
    </citation>
    <scope>NUCLEOTIDE SEQUENCE</scope>
</reference>
<gene>
    <name evidence="1" type="ORF">SHERM_21332</name>
</gene>
<dbReference type="EMBL" id="CACSLK010024742">
    <property type="protein sequence ID" value="CAA0824384.1"/>
    <property type="molecule type" value="Genomic_DNA"/>
</dbReference>
<accession>A0A9N7RCR5</accession>
<evidence type="ECO:0000313" key="2">
    <source>
        <dbReference type="Proteomes" id="UP001153555"/>
    </source>
</evidence>
<name>A0A9N7RCR5_STRHE</name>
<comment type="caution">
    <text evidence="1">The sequence shown here is derived from an EMBL/GenBank/DDBJ whole genome shotgun (WGS) entry which is preliminary data.</text>
</comment>
<evidence type="ECO:0000313" key="1">
    <source>
        <dbReference type="EMBL" id="CAA0824384.1"/>
    </source>
</evidence>
<keyword evidence="2" id="KW-1185">Reference proteome</keyword>
<protein>
    <submittedName>
        <fullName evidence="1">Uncharacterized protein</fullName>
    </submittedName>
</protein>
<organism evidence="1 2">
    <name type="scientific">Striga hermonthica</name>
    <name type="common">Purple witchweed</name>
    <name type="synonym">Buchnera hermonthica</name>
    <dbReference type="NCBI Taxonomy" id="68872"/>
    <lineage>
        <taxon>Eukaryota</taxon>
        <taxon>Viridiplantae</taxon>
        <taxon>Streptophyta</taxon>
        <taxon>Embryophyta</taxon>
        <taxon>Tracheophyta</taxon>
        <taxon>Spermatophyta</taxon>
        <taxon>Magnoliopsida</taxon>
        <taxon>eudicotyledons</taxon>
        <taxon>Gunneridae</taxon>
        <taxon>Pentapetalae</taxon>
        <taxon>asterids</taxon>
        <taxon>lamiids</taxon>
        <taxon>Lamiales</taxon>
        <taxon>Orobanchaceae</taxon>
        <taxon>Buchnereae</taxon>
        <taxon>Striga</taxon>
    </lineage>
</organism>
<sequence length="157" mass="17431">MRKEGAPPPSTLNPVGKLFLCFETKTFLTVLFSLTLVAVVWNLQPYYETVFLSSTATATTTPPCSSSVPAATESLPVRSADVNPLAEEKLTETKIRYYHYHNSITVPGELCRQLLPPAAKNATTWLDKVPYIYDDTMNRLAPLVKKFEYQTIGVGSQ</sequence>
<dbReference type="AlphaFoldDB" id="A0A9N7RCR5"/>